<sequence length="73" mass="8811">MTLKFMNEVFFFHFNLQGQRFEVQMERESLLENWFLTVKNTDTKETLASFMGQKTLVPDRQTAETILRQYVKE</sequence>
<evidence type="ECO:0000313" key="1">
    <source>
        <dbReference type="EMBL" id="AUI70450.1"/>
    </source>
</evidence>
<dbReference type="EMBL" id="CP018889">
    <property type="protein sequence ID" value="AUI70450.1"/>
    <property type="molecule type" value="Genomic_DNA"/>
</dbReference>
<dbReference type="OrthoDB" id="5625653at2"/>
<protein>
    <submittedName>
        <fullName evidence="1">Uncharacterized protein</fullName>
    </submittedName>
</protein>
<reference evidence="2" key="1">
    <citation type="submission" date="2016-12" db="EMBL/GenBank/DDBJ databases">
        <title>Complete Genome Sequence of Beggiatoa leptomitiformis D-401.</title>
        <authorList>
            <person name="Fomenkov A."/>
            <person name="Vincze T."/>
            <person name="Grabovich M."/>
            <person name="Anton B.P."/>
            <person name="Dubinina G."/>
            <person name="Orlova M."/>
            <person name="Belousova E."/>
            <person name="Roberts R.J."/>
        </authorList>
    </citation>
    <scope>NUCLEOTIDE SEQUENCE [LARGE SCALE GENOMIC DNA]</scope>
    <source>
        <strain evidence="2">D-401</strain>
    </source>
</reference>
<accession>A0A2N9YIX2</accession>
<dbReference type="KEGG" id="blep:AL038_06055"/>
<name>A0A2N9YIX2_9GAMM</name>
<dbReference type="RefSeq" id="WP_062150455.1">
    <property type="nucleotide sequence ID" value="NZ_CP012373.2"/>
</dbReference>
<dbReference type="STRING" id="288004.AL038_06055"/>
<evidence type="ECO:0000313" key="2">
    <source>
        <dbReference type="Proteomes" id="UP000234271"/>
    </source>
</evidence>
<gene>
    <name evidence="1" type="ORF">BLE401_18260</name>
</gene>
<dbReference type="Proteomes" id="UP000234271">
    <property type="component" value="Chromosome"/>
</dbReference>
<organism evidence="1 2">
    <name type="scientific">Beggiatoa leptomitoformis</name>
    <dbReference type="NCBI Taxonomy" id="288004"/>
    <lineage>
        <taxon>Bacteria</taxon>
        <taxon>Pseudomonadati</taxon>
        <taxon>Pseudomonadota</taxon>
        <taxon>Gammaproteobacteria</taxon>
        <taxon>Thiotrichales</taxon>
        <taxon>Thiotrichaceae</taxon>
        <taxon>Beggiatoa</taxon>
    </lineage>
</organism>
<proteinExistence type="predicted"/>
<dbReference type="AlphaFoldDB" id="A0A2N9YIX2"/>
<keyword evidence="2" id="KW-1185">Reference proteome</keyword>